<dbReference type="CDD" id="cd04301">
    <property type="entry name" value="NAT_SF"/>
    <property type="match status" value="1"/>
</dbReference>
<dbReference type="PROSITE" id="PS51729">
    <property type="entry name" value="GNAT_YJDJ"/>
    <property type="match status" value="1"/>
</dbReference>
<dbReference type="PANTHER" id="PTHR31435">
    <property type="entry name" value="PROTEIN NATD1"/>
    <property type="match status" value="1"/>
</dbReference>
<dbReference type="Pfam" id="PF14542">
    <property type="entry name" value="Acetyltransf_CG"/>
    <property type="match status" value="1"/>
</dbReference>
<evidence type="ECO:0000313" key="3">
    <source>
        <dbReference type="Proteomes" id="UP001231197"/>
    </source>
</evidence>
<keyword evidence="2" id="KW-0808">Transferase</keyword>
<dbReference type="Gene3D" id="3.40.630.30">
    <property type="match status" value="1"/>
</dbReference>
<dbReference type="InterPro" id="IPR045057">
    <property type="entry name" value="Gcn5-rel_NAT"/>
</dbReference>
<dbReference type="SUPFAM" id="SSF55729">
    <property type="entry name" value="Acyl-CoA N-acyltransferases (Nat)"/>
    <property type="match status" value="1"/>
</dbReference>
<accession>A0ABT7ZWG4</accession>
<protein>
    <submittedName>
        <fullName evidence="2">GNAT family N-acetyltransferase</fullName>
        <ecNumber evidence="2">2.3.1.-</ecNumber>
    </submittedName>
</protein>
<dbReference type="Proteomes" id="UP001231197">
    <property type="component" value="Unassembled WGS sequence"/>
</dbReference>
<dbReference type="InterPro" id="IPR031165">
    <property type="entry name" value="GNAT_YJDJ"/>
</dbReference>
<feature type="domain" description="N-acetyltransferase" evidence="1">
    <location>
        <begin position="6"/>
        <end position="93"/>
    </location>
</feature>
<organism evidence="2 3">
    <name type="scientific">Winogradskyella bathintestinalis</name>
    <dbReference type="NCBI Taxonomy" id="3035208"/>
    <lineage>
        <taxon>Bacteria</taxon>
        <taxon>Pseudomonadati</taxon>
        <taxon>Bacteroidota</taxon>
        <taxon>Flavobacteriia</taxon>
        <taxon>Flavobacteriales</taxon>
        <taxon>Flavobacteriaceae</taxon>
        <taxon>Winogradskyella</taxon>
    </lineage>
</organism>
<keyword evidence="3" id="KW-1185">Reference proteome</keyword>
<evidence type="ECO:0000259" key="1">
    <source>
        <dbReference type="PROSITE" id="PS51729"/>
    </source>
</evidence>
<sequence>MELKHEETTTRNRFYLVDKDMEVGEITYAYMKDHIIDINHTEIHEKYRGQDLGEKLVEATVNFARKKEVKITASCPYAKKVLDKADKYNDVIA</sequence>
<comment type="caution">
    <text evidence="2">The sequence shown here is derived from an EMBL/GenBank/DDBJ whole genome shotgun (WGS) entry which is preliminary data.</text>
</comment>
<proteinExistence type="predicted"/>
<dbReference type="EC" id="2.3.1.-" evidence="2"/>
<reference evidence="2 3" key="1">
    <citation type="journal article" date="2023" name="Int. J. Syst. Evol. Microbiol.">
        <title>Winogradskyella bathintestinalis sp. nov., isolated from the intestine of the deep-sea loosejaw dragonfish, Malacosteus niger.</title>
        <authorList>
            <person name="Uniacke-Lowe S."/>
            <person name="Johnson C.N."/>
            <person name="Stanton C."/>
            <person name="Hill C."/>
            <person name="Ross P."/>
        </authorList>
    </citation>
    <scope>NUCLEOTIDE SEQUENCE [LARGE SCALE GENOMIC DNA]</scope>
    <source>
        <strain evidence="2 3">APC 3343</strain>
    </source>
</reference>
<gene>
    <name evidence="2" type="ORF">QMA06_11100</name>
</gene>
<dbReference type="GO" id="GO:0016746">
    <property type="term" value="F:acyltransferase activity"/>
    <property type="evidence" value="ECO:0007669"/>
    <property type="project" value="UniProtKB-KW"/>
</dbReference>
<keyword evidence="2" id="KW-0012">Acyltransferase</keyword>
<dbReference type="InterPro" id="IPR016181">
    <property type="entry name" value="Acyl_CoA_acyltransferase"/>
</dbReference>
<evidence type="ECO:0000313" key="2">
    <source>
        <dbReference type="EMBL" id="MDN3493271.1"/>
    </source>
</evidence>
<dbReference type="EMBL" id="JASDDK010000003">
    <property type="protein sequence ID" value="MDN3493271.1"/>
    <property type="molecule type" value="Genomic_DNA"/>
</dbReference>
<dbReference type="PANTHER" id="PTHR31435:SF10">
    <property type="entry name" value="BSR4717 PROTEIN"/>
    <property type="match status" value="1"/>
</dbReference>
<name>A0ABT7ZWG4_9FLAO</name>
<dbReference type="RefSeq" id="WP_290206922.1">
    <property type="nucleotide sequence ID" value="NZ_JASDDK010000003.1"/>
</dbReference>